<name>A0AAV5VQT0_9BILA</name>
<dbReference type="AlphaFoldDB" id="A0AAV5VQT0"/>
<keyword evidence="2" id="KW-1185">Reference proteome</keyword>
<dbReference type="Proteomes" id="UP001432322">
    <property type="component" value="Unassembled WGS sequence"/>
</dbReference>
<gene>
    <name evidence="1" type="ORF">PFISCL1PPCAC_11436</name>
</gene>
<protein>
    <submittedName>
        <fullName evidence="1">Uncharacterized protein</fullName>
    </submittedName>
</protein>
<comment type="caution">
    <text evidence="1">The sequence shown here is derived from an EMBL/GenBank/DDBJ whole genome shotgun (WGS) entry which is preliminary data.</text>
</comment>
<evidence type="ECO:0000313" key="2">
    <source>
        <dbReference type="Proteomes" id="UP001432322"/>
    </source>
</evidence>
<proteinExistence type="predicted"/>
<organism evidence="1 2">
    <name type="scientific">Pristionchus fissidentatus</name>
    <dbReference type="NCBI Taxonomy" id="1538716"/>
    <lineage>
        <taxon>Eukaryota</taxon>
        <taxon>Metazoa</taxon>
        <taxon>Ecdysozoa</taxon>
        <taxon>Nematoda</taxon>
        <taxon>Chromadorea</taxon>
        <taxon>Rhabditida</taxon>
        <taxon>Rhabditina</taxon>
        <taxon>Diplogasteromorpha</taxon>
        <taxon>Diplogasteroidea</taxon>
        <taxon>Neodiplogasteridae</taxon>
        <taxon>Pristionchus</taxon>
    </lineage>
</organism>
<evidence type="ECO:0000313" key="1">
    <source>
        <dbReference type="EMBL" id="GMT20139.1"/>
    </source>
</evidence>
<dbReference type="EMBL" id="BTSY01000003">
    <property type="protein sequence ID" value="GMT20139.1"/>
    <property type="molecule type" value="Genomic_DNA"/>
</dbReference>
<feature type="non-terminal residue" evidence="1">
    <location>
        <position position="104"/>
    </location>
</feature>
<reference evidence="1" key="1">
    <citation type="submission" date="2023-10" db="EMBL/GenBank/DDBJ databases">
        <title>Genome assembly of Pristionchus species.</title>
        <authorList>
            <person name="Yoshida K."/>
            <person name="Sommer R.J."/>
        </authorList>
    </citation>
    <scope>NUCLEOTIDE SEQUENCE</scope>
    <source>
        <strain evidence="1">RS5133</strain>
    </source>
</reference>
<sequence length="104" mass="11126">MAAKFGETVRRWSRDKSRELDGNLLSWSALDLASDRVAVERSDGLLGSAGSGGHWLVSEDGRLEGRSHLLGSGRLSDTAKETLLSVHLLLSIVVVGLCSRCSSC</sequence>
<accession>A0AAV5VQT0</accession>